<accession>A0A7C9NIA8</accession>
<dbReference type="AlphaFoldDB" id="A0A7C9NIA8"/>
<reference evidence="4 5" key="1">
    <citation type="submission" date="2020-01" db="EMBL/GenBank/DDBJ databases">
        <title>Herbidospora sp. NEAU-GS84 nov., a novel actinomycete isolated from soil.</title>
        <authorList>
            <person name="Han L."/>
        </authorList>
    </citation>
    <scope>NUCLEOTIDE SEQUENCE [LARGE SCALE GENOMIC DNA]</scope>
    <source>
        <strain evidence="4 5">NEAU-GS84</strain>
    </source>
</reference>
<dbReference type="Proteomes" id="UP000479526">
    <property type="component" value="Unassembled WGS sequence"/>
</dbReference>
<dbReference type="Pfam" id="PF00534">
    <property type="entry name" value="Glycos_transf_1"/>
    <property type="match status" value="1"/>
</dbReference>
<protein>
    <submittedName>
        <fullName evidence="4">Glycosyltransferase</fullName>
    </submittedName>
</protein>
<dbReference type="InterPro" id="IPR001296">
    <property type="entry name" value="Glyco_trans_1"/>
</dbReference>
<keyword evidence="1 4" id="KW-0808">Transferase</keyword>
<evidence type="ECO:0000256" key="1">
    <source>
        <dbReference type="ARBA" id="ARBA00022679"/>
    </source>
</evidence>
<feature type="compositionally biased region" description="Basic residues" evidence="2">
    <location>
        <begin position="140"/>
        <end position="150"/>
    </location>
</feature>
<comment type="caution">
    <text evidence="4">The sequence shown here is derived from an EMBL/GenBank/DDBJ whole genome shotgun (WGS) entry which is preliminary data.</text>
</comment>
<feature type="domain" description="Glycosyl transferase family 1" evidence="3">
    <location>
        <begin position="5"/>
        <end position="56"/>
    </location>
</feature>
<organism evidence="4 5">
    <name type="scientific">Herbidospora solisilvae</name>
    <dbReference type="NCBI Taxonomy" id="2696284"/>
    <lineage>
        <taxon>Bacteria</taxon>
        <taxon>Bacillati</taxon>
        <taxon>Actinomycetota</taxon>
        <taxon>Actinomycetes</taxon>
        <taxon>Streptosporangiales</taxon>
        <taxon>Streptosporangiaceae</taxon>
        <taxon>Herbidospora</taxon>
    </lineage>
</organism>
<name>A0A7C9NIA8_9ACTN</name>
<dbReference type="SUPFAM" id="SSF53756">
    <property type="entry name" value="UDP-Glycosyltransferase/glycogen phosphorylase"/>
    <property type="match status" value="1"/>
</dbReference>
<sequence length="166" mass="17248">MPRGHDELPNGLACADLMAAPAVNENFGMVYIEAAACGVPPVATPAQGVATGIKRGDPVLAGDWEGSGRSRGGFGTKIHLAADGGCRPLSFLLTAGQGGDGPQMTAVLDRIRVPRMAVGRPRTRPVSVAADKACSSRGNRSYRRPRKIRHTIPEPADQKRIAAGAG</sequence>
<evidence type="ECO:0000313" key="5">
    <source>
        <dbReference type="Proteomes" id="UP000479526"/>
    </source>
</evidence>
<evidence type="ECO:0000313" key="4">
    <source>
        <dbReference type="EMBL" id="NAS25935.1"/>
    </source>
</evidence>
<dbReference type="EMBL" id="WXEW01000009">
    <property type="protein sequence ID" value="NAS25935.1"/>
    <property type="molecule type" value="Genomic_DNA"/>
</dbReference>
<dbReference type="Gene3D" id="3.40.50.2000">
    <property type="entry name" value="Glycogen Phosphorylase B"/>
    <property type="match status" value="1"/>
</dbReference>
<keyword evidence="5" id="KW-1185">Reference proteome</keyword>
<evidence type="ECO:0000259" key="3">
    <source>
        <dbReference type="Pfam" id="PF00534"/>
    </source>
</evidence>
<gene>
    <name evidence="4" type="ORF">GT755_30190</name>
</gene>
<feature type="region of interest" description="Disordered" evidence="2">
    <location>
        <begin position="122"/>
        <end position="166"/>
    </location>
</feature>
<dbReference type="GO" id="GO:0016757">
    <property type="term" value="F:glycosyltransferase activity"/>
    <property type="evidence" value="ECO:0007669"/>
    <property type="project" value="InterPro"/>
</dbReference>
<evidence type="ECO:0000256" key="2">
    <source>
        <dbReference type="SAM" id="MobiDB-lite"/>
    </source>
</evidence>
<proteinExistence type="predicted"/>